<reference evidence="2 3" key="1">
    <citation type="submission" date="2024-03" db="EMBL/GenBank/DDBJ databases">
        <title>Human intestinal bacterial collection.</title>
        <authorList>
            <person name="Pauvert C."/>
            <person name="Hitch T.C.A."/>
            <person name="Clavel T."/>
        </authorList>
    </citation>
    <scope>NUCLEOTIDE SEQUENCE [LARGE SCALE GENOMIC DNA]</scope>
    <source>
        <strain evidence="2 3">CLA-AA-H311</strain>
    </source>
</reference>
<evidence type="ECO:0000256" key="1">
    <source>
        <dbReference type="SAM" id="MobiDB-lite"/>
    </source>
</evidence>
<gene>
    <name evidence="2" type="ORF">WMO36_07680</name>
</gene>
<comment type="caution">
    <text evidence="2">The sequence shown here is derived from an EMBL/GenBank/DDBJ whole genome shotgun (WGS) entry which is preliminary data.</text>
</comment>
<evidence type="ECO:0000313" key="3">
    <source>
        <dbReference type="Proteomes" id="UP001462554"/>
    </source>
</evidence>
<protein>
    <submittedName>
        <fullName evidence="2">Uncharacterized protein</fullName>
    </submittedName>
</protein>
<feature type="region of interest" description="Disordered" evidence="1">
    <location>
        <begin position="1"/>
        <end position="63"/>
    </location>
</feature>
<feature type="compositionally biased region" description="Basic and acidic residues" evidence="1">
    <location>
        <begin position="47"/>
        <end position="63"/>
    </location>
</feature>
<keyword evidence="3" id="KW-1185">Reference proteome</keyword>
<dbReference type="Proteomes" id="UP001462554">
    <property type="component" value="Unassembled WGS sequence"/>
</dbReference>
<dbReference type="EMBL" id="JBBMFR010000011">
    <property type="protein sequence ID" value="MEQ2397738.1"/>
    <property type="molecule type" value="Genomic_DNA"/>
</dbReference>
<dbReference type="RefSeq" id="WP_349077231.1">
    <property type="nucleotide sequence ID" value="NZ_JBBMFR010000011.1"/>
</dbReference>
<accession>A0ABV1CBU2</accession>
<feature type="compositionally biased region" description="Polar residues" evidence="1">
    <location>
        <begin position="34"/>
        <end position="45"/>
    </location>
</feature>
<organism evidence="2 3">
    <name type="scientific">Bifidobacterium hominis</name>
    <dbReference type="NCBI Taxonomy" id="3133177"/>
    <lineage>
        <taxon>Bacteria</taxon>
        <taxon>Bacillati</taxon>
        <taxon>Actinomycetota</taxon>
        <taxon>Actinomycetes</taxon>
        <taxon>Bifidobacteriales</taxon>
        <taxon>Bifidobacteriaceae</taxon>
        <taxon>Bifidobacterium</taxon>
    </lineage>
</organism>
<sequence length="63" mass="6986">KSGQGTPSRGKRPSEKPQNTPPQANTRACRHYDTTSATNSATSHPHISRDGKEKKQAEEERKQ</sequence>
<evidence type="ECO:0000313" key="2">
    <source>
        <dbReference type="EMBL" id="MEQ2397738.1"/>
    </source>
</evidence>
<name>A0ABV1CBU2_9BIFI</name>
<feature type="non-terminal residue" evidence="2">
    <location>
        <position position="1"/>
    </location>
</feature>
<proteinExistence type="predicted"/>
<feature type="compositionally biased region" description="Polar residues" evidence="1">
    <location>
        <begin position="16"/>
        <end position="26"/>
    </location>
</feature>